<dbReference type="Proteomes" id="UP000807306">
    <property type="component" value="Unassembled WGS sequence"/>
</dbReference>
<comment type="subcellular location">
    <subcellularLocation>
        <location evidence="1">Nucleus inner membrane</location>
        <topology evidence="1">Multi-pass membrane protein</topology>
    </subcellularLocation>
</comment>
<accession>A0A9P6JNV2</accession>
<feature type="transmembrane region" description="Helical" evidence="7">
    <location>
        <begin position="270"/>
        <end position="291"/>
    </location>
</feature>
<protein>
    <submittedName>
        <fullName evidence="9">Ima1 N-terminal domain-containing protein</fullName>
    </submittedName>
</protein>
<evidence type="ECO:0000313" key="9">
    <source>
        <dbReference type="EMBL" id="KAF9527792.1"/>
    </source>
</evidence>
<organism evidence="9 10">
    <name type="scientific">Crepidotus variabilis</name>
    <dbReference type="NCBI Taxonomy" id="179855"/>
    <lineage>
        <taxon>Eukaryota</taxon>
        <taxon>Fungi</taxon>
        <taxon>Dikarya</taxon>
        <taxon>Basidiomycota</taxon>
        <taxon>Agaricomycotina</taxon>
        <taxon>Agaricomycetes</taxon>
        <taxon>Agaricomycetidae</taxon>
        <taxon>Agaricales</taxon>
        <taxon>Agaricineae</taxon>
        <taxon>Crepidotaceae</taxon>
        <taxon>Crepidotus</taxon>
    </lineage>
</organism>
<evidence type="ECO:0000256" key="5">
    <source>
        <dbReference type="ARBA" id="ARBA00023242"/>
    </source>
</evidence>
<feature type="compositionally biased region" description="Basic and acidic residues" evidence="6">
    <location>
        <begin position="162"/>
        <end position="171"/>
    </location>
</feature>
<sequence length="590" mass="65764">MSTLFRRHSTVRCFFCLSPVPFPVNVRNFKCPSCNCWNRYDERGEIISDEPAMHEERLNSKAFAKRGAPSKDRLPNIYGTGPFCHSCQTNQMLLVNLLSNYLPEPDSPEYESRVEMLPAYRESLQERYPPVCETCMPLVEDEIKRKEHMARVHALGGWLNKGKDRQRRVSAEPKPPGNGKAKVKAPTRSDVRFWWQVRGSLWASTILLSMTGNLGAAYGNNPFRRLDFLQPTLPALALLSVFWAVWDPTYASVQKAQQQSREVRIHGKRIYNVLQMTTWFSRLAISILLFLSWYRSPSHSRIHSLRQNSAVYLSAFLLELIAIVGSISTLRIHQPPAIRLVDTSVNRFDRSCSSTPAPGAISPSISGSSSITIGTRSRAGTPSLAQEPDSILSSLSLSSKPILSRPVFGQTSLHGSHQMQTPSASGSGEDEDQMDWQPTNPSASGPADPSNKKRSAGAPDSGNAWLIRPQRFFAPEKPTGLEGLFESTKIQDEPMAVDGPGYRSAAYTRGARRSLSHRLTNHMRNWGALYVLGLAVFVAVGGRYYYRDFVPVPASGKGDSMLGPRSVTVDEFPSMFASADWDEWDEPVTH</sequence>
<comment type="caution">
    <text evidence="9">The sequence shown here is derived from an EMBL/GenBank/DDBJ whole genome shotgun (WGS) entry which is preliminary data.</text>
</comment>
<dbReference type="GO" id="GO:0005637">
    <property type="term" value="C:nuclear inner membrane"/>
    <property type="evidence" value="ECO:0007669"/>
    <property type="project" value="UniProtKB-SubCell"/>
</dbReference>
<evidence type="ECO:0000256" key="3">
    <source>
        <dbReference type="ARBA" id="ARBA00022989"/>
    </source>
</evidence>
<dbReference type="GO" id="GO:0034506">
    <property type="term" value="C:chromosome, centromeric core domain"/>
    <property type="evidence" value="ECO:0007669"/>
    <property type="project" value="TreeGrafter"/>
</dbReference>
<dbReference type="AlphaFoldDB" id="A0A9P6JNV2"/>
<feature type="transmembrane region" description="Helical" evidence="7">
    <location>
        <begin position="311"/>
        <end position="330"/>
    </location>
</feature>
<feature type="region of interest" description="Disordered" evidence="6">
    <location>
        <begin position="352"/>
        <end position="387"/>
    </location>
</feature>
<feature type="compositionally biased region" description="Polar residues" evidence="6">
    <location>
        <begin position="409"/>
        <end position="426"/>
    </location>
</feature>
<evidence type="ECO:0000259" key="8">
    <source>
        <dbReference type="Pfam" id="PF09779"/>
    </source>
</evidence>
<feature type="region of interest" description="Disordered" evidence="6">
    <location>
        <begin position="407"/>
        <end position="463"/>
    </location>
</feature>
<feature type="domain" description="Ima1 N-terminal" evidence="8">
    <location>
        <begin position="11"/>
        <end position="139"/>
    </location>
</feature>
<dbReference type="Pfam" id="PF09779">
    <property type="entry name" value="Ima1_N"/>
    <property type="match status" value="1"/>
</dbReference>
<dbReference type="GO" id="GO:0044732">
    <property type="term" value="C:mitotic spindle pole body"/>
    <property type="evidence" value="ECO:0007669"/>
    <property type="project" value="TreeGrafter"/>
</dbReference>
<dbReference type="GO" id="GO:0034992">
    <property type="term" value="C:microtubule organizing center attachment site"/>
    <property type="evidence" value="ECO:0007669"/>
    <property type="project" value="TreeGrafter"/>
</dbReference>
<evidence type="ECO:0000256" key="2">
    <source>
        <dbReference type="ARBA" id="ARBA00022692"/>
    </source>
</evidence>
<dbReference type="EMBL" id="MU157858">
    <property type="protein sequence ID" value="KAF9527792.1"/>
    <property type="molecule type" value="Genomic_DNA"/>
</dbReference>
<gene>
    <name evidence="9" type="ORF">CPB83DRAFT_377271</name>
</gene>
<evidence type="ECO:0000313" key="10">
    <source>
        <dbReference type="Proteomes" id="UP000807306"/>
    </source>
</evidence>
<feature type="compositionally biased region" description="Low complexity" evidence="6">
    <location>
        <begin position="353"/>
        <end position="379"/>
    </location>
</feature>
<keyword evidence="2 7" id="KW-0812">Transmembrane</keyword>
<dbReference type="InterPro" id="IPR018617">
    <property type="entry name" value="Ima1_N"/>
</dbReference>
<feature type="transmembrane region" description="Helical" evidence="7">
    <location>
        <begin position="527"/>
        <end position="546"/>
    </location>
</feature>
<evidence type="ECO:0000256" key="6">
    <source>
        <dbReference type="SAM" id="MobiDB-lite"/>
    </source>
</evidence>
<evidence type="ECO:0000256" key="7">
    <source>
        <dbReference type="SAM" id="Phobius"/>
    </source>
</evidence>
<evidence type="ECO:0000256" key="4">
    <source>
        <dbReference type="ARBA" id="ARBA00023136"/>
    </source>
</evidence>
<keyword evidence="3 7" id="KW-1133">Transmembrane helix</keyword>
<proteinExistence type="predicted"/>
<keyword evidence="5" id="KW-0539">Nucleus</keyword>
<keyword evidence="4 7" id="KW-0472">Membrane</keyword>
<reference evidence="9" key="1">
    <citation type="submission" date="2020-11" db="EMBL/GenBank/DDBJ databases">
        <authorList>
            <consortium name="DOE Joint Genome Institute"/>
            <person name="Ahrendt S."/>
            <person name="Riley R."/>
            <person name="Andreopoulos W."/>
            <person name="Labutti K."/>
            <person name="Pangilinan J."/>
            <person name="Ruiz-Duenas F.J."/>
            <person name="Barrasa J.M."/>
            <person name="Sanchez-Garcia M."/>
            <person name="Camarero S."/>
            <person name="Miyauchi S."/>
            <person name="Serrano A."/>
            <person name="Linde D."/>
            <person name="Babiker R."/>
            <person name="Drula E."/>
            <person name="Ayuso-Fernandez I."/>
            <person name="Pacheco R."/>
            <person name="Padilla G."/>
            <person name="Ferreira P."/>
            <person name="Barriuso J."/>
            <person name="Kellner H."/>
            <person name="Castanera R."/>
            <person name="Alfaro M."/>
            <person name="Ramirez L."/>
            <person name="Pisabarro A.G."/>
            <person name="Kuo A."/>
            <person name="Tritt A."/>
            <person name="Lipzen A."/>
            <person name="He G."/>
            <person name="Yan M."/>
            <person name="Ng V."/>
            <person name="Cullen D."/>
            <person name="Martin F."/>
            <person name="Rosso M.-N."/>
            <person name="Henrissat B."/>
            <person name="Hibbett D."/>
            <person name="Martinez A.T."/>
            <person name="Grigoriev I.V."/>
        </authorList>
    </citation>
    <scope>NUCLEOTIDE SEQUENCE</scope>
    <source>
        <strain evidence="9">CBS 506.95</strain>
    </source>
</reference>
<dbReference type="OrthoDB" id="5966927at2759"/>
<evidence type="ECO:0000256" key="1">
    <source>
        <dbReference type="ARBA" id="ARBA00004473"/>
    </source>
</evidence>
<feature type="transmembrane region" description="Helical" evidence="7">
    <location>
        <begin position="201"/>
        <end position="219"/>
    </location>
</feature>
<dbReference type="PANTHER" id="PTHR28538:SF1">
    <property type="entry name" value="INTEGRAL INNER NUCLEAR MEMBRANE PROTEIN IMA1"/>
    <property type="match status" value="1"/>
</dbReference>
<feature type="transmembrane region" description="Helical" evidence="7">
    <location>
        <begin position="231"/>
        <end position="249"/>
    </location>
</feature>
<keyword evidence="10" id="KW-1185">Reference proteome</keyword>
<dbReference type="GO" id="GO:0071765">
    <property type="term" value="P:nuclear inner membrane organization"/>
    <property type="evidence" value="ECO:0007669"/>
    <property type="project" value="InterPro"/>
</dbReference>
<dbReference type="PANTHER" id="PTHR28538">
    <property type="entry name" value="INTEGRAL INNER NUCLEAR MEMBRANE PROTEIN IMA1"/>
    <property type="match status" value="1"/>
</dbReference>
<name>A0A9P6JNV2_9AGAR</name>
<dbReference type="InterPro" id="IPR042321">
    <property type="entry name" value="Ima1"/>
</dbReference>
<feature type="region of interest" description="Disordered" evidence="6">
    <location>
        <begin position="162"/>
        <end position="184"/>
    </location>
</feature>